<dbReference type="EMBL" id="JAINWA010000001">
    <property type="protein sequence ID" value="MCD1653733.1"/>
    <property type="molecule type" value="Genomic_DNA"/>
</dbReference>
<evidence type="ECO:0000256" key="7">
    <source>
        <dbReference type="RuleBase" id="RU363032"/>
    </source>
</evidence>
<feature type="transmembrane region" description="Helical" evidence="7">
    <location>
        <begin position="12"/>
        <end position="32"/>
    </location>
</feature>
<evidence type="ECO:0000256" key="3">
    <source>
        <dbReference type="ARBA" id="ARBA00022475"/>
    </source>
</evidence>
<comment type="similarity">
    <text evidence="7">Belongs to the binding-protein-dependent transport system permease family.</text>
</comment>
<evidence type="ECO:0000313" key="10">
    <source>
        <dbReference type="Proteomes" id="UP001198163"/>
    </source>
</evidence>
<feature type="transmembrane region" description="Helical" evidence="7">
    <location>
        <begin position="481"/>
        <end position="499"/>
    </location>
</feature>
<dbReference type="Gene3D" id="1.10.3720.10">
    <property type="entry name" value="MetI-like"/>
    <property type="match status" value="2"/>
</dbReference>
<gene>
    <name evidence="9" type="ORF">K7J14_03345</name>
</gene>
<dbReference type="PANTHER" id="PTHR30193:SF37">
    <property type="entry name" value="INNER MEMBRANE ABC TRANSPORTER PERMEASE PROTEIN YCJO"/>
    <property type="match status" value="1"/>
</dbReference>
<organism evidence="9 10">
    <name type="scientific">Teretinema zuelzerae</name>
    <dbReference type="NCBI Taxonomy" id="156"/>
    <lineage>
        <taxon>Bacteria</taxon>
        <taxon>Pseudomonadati</taxon>
        <taxon>Spirochaetota</taxon>
        <taxon>Spirochaetia</taxon>
        <taxon>Spirochaetales</taxon>
        <taxon>Treponemataceae</taxon>
        <taxon>Teretinema</taxon>
    </lineage>
</organism>
<protein>
    <submittedName>
        <fullName evidence="9">Sugar ABC transporter permease</fullName>
    </submittedName>
</protein>
<feature type="transmembrane region" description="Helical" evidence="7">
    <location>
        <begin position="444"/>
        <end position="469"/>
    </location>
</feature>
<feature type="transmembrane region" description="Helical" evidence="7">
    <location>
        <begin position="369"/>
        <end position="390"/>
    </location>
</feature>
<keyword evidence="5 7" id="KW-1133">Transmembrane helix</keyword>
<evidence type="ECO:0000256" key="4">
    <source>
        <dbReference type="ARBA" id="ARBA00022692"/>
    </source>
</evidence>
<evidence type="ECO:0000256" key="5">
    <source>
        <dbReference type="ARBA" id="ARBA00022989"/>
    </source>
</evidence>
<dbReference type="InterPro" id="IPR035906">
    <property type="entry name" value="MetI-like_sf"/>
</dbReference>
<keyword evidence="6 7" id="KW-0472">Membrane</keyword>
<proteinExistence type="inferred from homology"/>
<reference evidence="9" key="1">
    <citation type="submission" date="2021-08" db="EMBL/GenBank/DDBJ databases">
        <title>Comparative analyses of Brucepasteria parasyntrophica and Teretinema zuelzerae.</title>
        <authorList>
            <person name="Song Y."/>
            <person name="Brune A."/>
        </authorList>
    </citation>
    <scope>NUCLEOTIDE SEQUENCE</scope>
    <source>
        <strain evidence="9">DSM 1903</strain>
    </source>
</reference>
<dbReference type="Pfam" id="PF00528">
    <property type="entry name" value="BPD_transp_1"/>
    <property type="match status" value="1"/>
</dbReference>
<feature type="transmembrane region" description="Helical" evidence="7">
    <location>
        <begin position="327"/>
        <end position="349"/>
    </location>
</feature>
<accession>A0AAE3EH39</accession>
<dbReference type="AlphaFoldDB" id="A0AAE3EH39"/>
<dbReference type="PANTHER" id="PTHR30193">
    <property type="entry name" value="ABC TRANSPORTER PERMEASE PROTEIN"/>
    <property type="match status" value="1"/>
</dbReference>
<dbReference type="CDD" id="cd06261">
    <property type="entry name" value="TM_PBP2"/>
    <property type="match status" value="1"/>
</dbReference>
<evidence type="ECO:0000313" key="9">
    <source>
        <dbReference type="EMBL" id="MCD1653733.1"/>
    </source>
</evidence>
<evidence type="ECO:0000256" key="2">
    <source>
        <dbReference type="ARBA" id="ARBA00022448"/>
    </source>
</evidence>
<dbReference type="SUPFAM" id="SSF161098">
    <property type="entry name" value="MetI-like"/>
    <property type="match status" value="1"/>
</dbReference>
<dbReference type="Proteomes" id="UP001198163">
    <property type="component" value="Unassembled WGS sequence"/>
</dbReference>
<dbReference type="RefSeq" id="WP_230753097.1">
    <property type="nucleotide sequence ID" value="NZ_JAINWA010000001.1"/>
</dbReference>
<evidence type="ECO:0000256" key="1">
    <source>
        <dbReference type="ARBA" id="ARBA00004651"/>
    </source>
</evidence>
<name>A0AAE3EH39_9SPIR</name>
<keyword evidence="2 7" id="KW-0813">Transport</keyword>
<feature type="transmembrane region" description="Helical" evidence="7">
    <location>
        <begin position="289"/>
        <end position="315"/>
    </location>
</feature>
<evidence type="ECO:0000259" key="8">
    <source>
        <dbReference type="PROSITE" id="PS50928"/>
    </source>
</evidence>
<dbReference type="GO" id="GO:0055085">
    <property type="term" value="P:transmembrane transport"/>
    <property type="evidence" value="ECO:0007669"/>
    <property type="project" value="InterPro"/>
</dbReference>
<evidence type="ECO:0000256" key="6">
    <source>
        <dbReference type="ARBA" id="ARBA00023136"/>
    </source>
</evidence>
<dbReference type="GO" id="GO:0005886">
    <property type="term" value="C:plasma membrane"/>
    <property type="evidence" value="ECO:0007669"/>
    <property type="project" value="UniProtKB-SubCell"/>
</dbReference>
<dbReference type="InterPro" id="IPR051393">
    <property type="entry name" value="ABC_transporter_permease"/>
</dbReference>
<comment type="subcellular location">
    <subcellularLocation>
        <location evidence="1 7">Cell membrane</location>
        <topology evidence="1 7">Multi-pass membrane protein</topology>
    </subcellularLocation>
</comment>
<keyword evidence="3" id="KW-1003">Cell membrane</keyword>
<comment type="caution">
    <text evidence="9">The sequence shown here is derived from an EMBL/GenBank/DDBJ whole genome shotgun (WGS) entry which is preliminary data.</text>
</comment>
<feature type="domain" description="ABC transmembrane type-1" evidence="8">
    <location>
        <begin position="290"/>
        <end position="495"/>
    </location>
</feature>
<sequence>MVESKTKKHLYFAVFLLPSFVLYTIFFIYPFLNGLYISLTNWDGLTPRSPIVMDGGDFENLVLGKLKSEKDREYLLSVYARNGDENAYSRLSLSGFERRKVESIFRKAGYESEANRFVGLKNYRDIIGGKVSESFYPRSFDQSYYNTTSSIPQRIAKKDLQKNLLSKLSADERALFDSFYEETKEDFSLRSEWNEFSFEDKIWLIPEFEVEDRIKADSISALISSIRSAALARDRDAWREAVASFVKSENLSAESAKDVESGAEGLWALGELKPVLGAKWTSRGFDLGVIGFTAFFAFFSVIGINLLAFLLALALDTGIKGQKFLRSVFFLPNVLSMVIVALIWKMLFFQMFPRVTGIDQWLSDPAKTPWLIVMVAIWQGAGYYMIVYLAGLQNIPTDVVEAAKIDGASPWQRFTNITMPLLVPALTISFFLTIANALKSFDLIYAMTSGSAYTYGTVPVVLDIFFDAFARKRAGLATAKAMLLFTIIFIVTGIQLYIMKKKEVEQ</sequence>
<feature type="transmembrane region" description="Helical" evidence="7">
    <location>
        <begin position="421"/>
        <end position="438"/>
    </location>
</feature>
<keyword evidence="4 7" id="KW-0812">Transmembrane</keyword>
<dbReference type="PROSITE" id="PS50928">
    <property type="entry name" value="ABC_TM1"/>
    <property type="match status" value="1"/>
</dbReference>
<keyword evidence="10" id="KW-1185">Reference proteome</keyword>
<dbReference type="InterPro" id="IPR000515">
    <property type="entry name" value="MetI-like"/>
</dbReference>